<evidence type="ECO:0000256" key="4">
    <source>
        <dbReference type="PROSITE-ProRule" id="PRU00335"/>
    </source>
</evidence>
<dbReference type="AlphaFoldDB" id="A0A543ADC5"/>
<feature type="DNA-binding region" description="H-T-H motif" evidence="4">
    <location>
        <begin position="35"/>
        <end position="54"/>
    </location>
</feature>
<dbReference type="PANTHER" id="PTHR30055:SF234">
    <property type="entry name" value="HTH-TYPE TRANSCRIPTIONAL REGULATOR BETI"/>
    <property type="match status" value="1"/>
</dbReference>
<evidence type="ECO:0000256" key="1">
    <source>
        <dbReference type="ARBA" id="ARBA00023015"/>
    </source>
</evidence>
<dbReference type="Gene3D" id="1.10.10.60">
    <property type="entry name" value="Homeodomain-like"/>
    <property type="match status" value="1"/>
</dbReference>
<dbReference type="InterPro" id="IPR001647">
    <property type="entry name" value="HTH_TetR"/>
</dbReference>
<accession>A0A543ADC5</accession>
<dbReference type="GO" id="GO:0000976">
    <property type="term" value="F:transcription cis-regulatory region binding"/>
    <property type="evidence" value="ECO:0007669"/>
    <property type="project" value="TreeGrafter"/>
</dbReference>
<proteinExistence type="predicted"/>
<dbReference type="PANTHER" id="PTHR30055">
    <property type="entry name" value="HTH-TYPE TRANSCRIPTIONAL REGULATOR RUTR"/>
    <property type="match status" value="1"/>
</dbReference>
<dbReference type="Pfam" id="PF00440">
    <property type="entry name" value="TetR_N"/>
    <property type="match status" value="1"/>
</dbReference>
<reference evidence="6 7" key="1">
    <citation type="submission" date="2019-06" db="EMBL/GenBank/DDBJ databases">
        <title>Sequencing the genomes of 1000 actinobacteria strains.</title>
        <authorList>
            <person name="Klenk H.-P."/>
        </authorList>
    </citation>
    <scope>NUCLEOTIDE SEQUENCE [LARGE SCALE GENOMIC DNA]</scope>
    <source>
        <strain evidence="6 7">DSM 25218</strain>
    </source>
</reference>
<evidence type="ECO:0000313" key="6">
    <source>
        <dbReference type="EMBL" id="TQL70581.1"/>
    </source>
</evidence>
<dbReference type="RefSeq" id="WP_141782290.1">
    <property type="nucleotide sequence ID" value="NZ_VFOV01000001.1"/>
</dbReference>
<dbReference type="PRINTS" id="PR00455">
    <property type="entry name" value="HTHTETR"/>
</dbReference>
<evidence type="ECO:0000259" key="5">
    <source>
        <dbReference type="PROSITE" id="PS50977"/>
    </source>
</evidence>
<comment type="caution">
    <text evidence="6">The sequence shown here is derived from an EMBL/GenBank/DDBJ whole genome shotgun (WGS) entry which is preliminary data.</text>
</comment>
<name>A0A543ADC5_9ACTN</name>
<keyword evidence="7" id="KW-1185">Reference proteome</keyword>
<dbReference type="EMBL" id="VFOV01000001">
    <property type="protein sequence ID" value="TQL70581.1"/>
    <property type="molecule type" value="Genomic_DNA"/>
</dbReference>
<gene>
    <name evidence="6" type="ORF">FB381_4519</name>
</gene>
<dbReference type="OrthoDB" id="9806334at2"/>
<dbReference type="PROSITE" id="PS50977">
    <property type="entry name" value="HTH_TETR_2"/>
    <property type="match status" value="1"/>
</dbReference>
<dbReference type="InterPro" id="IPR050109">
    <property type="entry name" value="HTH-type_TetR-like_transc_reg"/>
</dbReference>
<organism evidence="6 7">
    <name type="scientific">Nocardioides albertanoniae</name>
    <dbReference type="NCBI Taxonomy" id="1175486"/>
    <lineage>
        <taxon>Bacteria</taxon>
        <taxon>Bacillati</taxon>
        <taxon>Actinomycetota</taxon>
        <taxon>Actinomycetes</taxon>
        <taxon>Propionibacteriales</taxon>
        <taxon>Nocardioidaceae</taxon>
        <taxon>Nocardioides</taxon>
    </lineage>
</organism>
<dbReference type="GO" id="GO:0003700">
    <property type="term" value="F:DNA-binding transcription factor activity"/>
    <property type="evidence" value="ECO:0007669"/>
    <property type="project" value="TreeGrafter"/>
</dbReference>
<dbReference type="Gene3D" id="1.10.357.10">
    <property type="entry name" value="Tetracycline Repressor, domain 2"/>
    <property type="match status" value="1"/>
</dbReference>
<keyword evidence="3" id="KW-0804">Transcription</keyword>
<dbReference type="Proteomes" id="UP000320209">
    <property type="component" value="Unassembled WGS sequence"/>
</dbReference>
<evidence type="ECO:0000313" key="7">
    <source>
        <dbReference type="Proteomes" id="UP000320209"/>
    </source>
</evidence>
<dbReference type="SUPFAM" id="SSF48498">
    <property type="entry name" value="Tetracyclin repressor-like, C-terminal domain"/>
    <property type="match status" value="1"/>
</dbReference>
<keyword evidence="2 4" id="KW-0238">DNA-binding</keyword>
<dbReference type="InterPro" id="IPR036271">
    <property type="entry name" value="Tet_transcr_reg_TetR-rel_C_sf"/>
</dbReference>
<dbReference type="InterPro" id="IPR009057">
    <property type="entry name" value="Homeodomain-like_sf"/>
</dbReference>
<evidence type="ECO:0000256" key="2">
    <source>
        <dbReference type="ARBA" id="ARBA00023125"/>
    </source>
</evidence>
<dbReference type="SUPFAM" id="SSF46689">
    <property type="entry name" value="Homeodomain-like"/>
    <property type="match status" value="1"/>
</dbReference>
<feature type="domain" description="HTH tetR-type" evidence="5">
    <location>
        <begin position="12"/>
        <end position="72"/>
    </location>
</feature>
<keyword evidence="1" id="KW-0805">Transcription regulation</keyword>
<evidence type="ECO:0000256" key="3">
    <source>
        <dbReference type="ARBA" id="ARBA00023163"/>
    </source>
</evidence>
<sequence length="206" mass="22062">MQRRPTRAERREQTRADLVDAAAQLFSTEGVAKVSVESVAEAAGYSRGAYHSNFENRDELLDAVVDAVVTDLGPELGRRTAEARGALDQLEAYIRTFVAYCAREPVRTRALVAVVSHRATTGGAAYDTMVDESLADLVTIFEQGSKTGEMRTFDPTLMARMLRRTLDGEASRIAGGAAAAPIADELVTTFVRATGADTGAETTEGS</sequence>
<protein>
    <submittedName>
        <fullName evidence="6">TetR family transcriptional regulator</fullName>
    </submittedName>
</protein>